<name>A0AAN4R7D8_9PROT</name>
<dbReference type="KEGG" id="abg:Asbog_01550"/>
<evidence type="ECO:0000313" key="2">
    <source>
        <dbReference type="Proteomes" id="UP000321287"/>
    </source>
</evidence>
<dbReference type="GeneID" id="78227936"/>
<dbReference type="EMBL" id="BJVS01000007">
    <property type="protein sequence ID" value="GEL54334.1"/>
    <property type="molecule type" value="Genomic_DNA"/>
</dbReference>
<accession>A0AAN4R7D8</accession>
<protein>
    <submittedName>
        <fullName evidence="1">Uncharacterized protein</fullName>
    </submittedName>
</protein>
<comment type="caution">
    <text evidence="1">The sequence shown here is derived from an EMBL/GenBank/DDBJ whole genome shotgun (WGS) entry which is preliminary data.</text>
</comment>
<dbReference type="RefSeq" id="WP_261763194.1">
    <property type="nucleotide sequence ID" value="NZ_AP014690.1"/>
</dbReference>
<sequence length="43" mass="5070">MPYLTATEELTDAEVMAHAIAFSEMEGNRFDWDQMQFERRDDA</sequence>
<dbReference type="Proteomes" id="UP000321287">
    <property type="component" value="Unassembled WGS sequence"/>
</dbReference>
<reference evidence="1 2" key="1">
    <citation type="submission" date="2019-07" db="EMBL/GenBank/DDBJ databases">
        <title>Whole genome shotgun sequence of Asaia bogorensis NBRC 16594.</title>
        <authorList>
            <person name="Hosoyama A."/>
            <person name="Uohara A."/>
            <person name="Ohji S."/>
            <person name="Ichikawa N."/>
        </authorList>
    </citation>
    <scope>NUCLEOTIDE SEQUENCE [LARGE SCALE GENOMIC DNA]</scope>
    <source>
        <strain evidence="1 2">NBRC 16594</strain>
    </source>
</reference>
<gene>
    <name evidence="1" type="ORF">ABO01nite_23410</name>
</gene>
<organism evidence="1 2">
    <name type="scientific">Asaia bogorensis NBRC 16594</name>
    <dbReference type="NCBI Taxonomy" id="1231624"/>
    <lineage>
        <taxon>Bacteria</taxon>
        <taxon>Pseudomonadati</taxon>
        <taxon>Pseudomonadota</taxon>
        <taxon>Alphaproteobacteria</taxon>
        <taxon>Acetobacterales</taxon>
        <taxon>Acetobacteraceae</taxon>
        <taxon>Asaia</taxon>
    </lineage>
</organism>
<evidence type="ECO:0000313" key="1">
    <source>
        <dbReference type="EMBL" id="GEL54334.1"/>
    </source>
</evidence>
<keyword evidence="2" id="KW-1185">Reference proteome</keyword>
<proteinExistence type="predicted"/>
<dbReference type="AlphaFoldDB" id="A0AAN4R7D8"/>